<dbReference type="Proteomes" id="UP000324358">
    <property type="component" value="Unassembled WGS sequence"/>
</dbReference>
<comment type="caution">
    <text evidence="2">The sequence shown here is derived from an EMBL/GenBank/DDBJ whole genome shotgun (WGS) entry which is preliminary data.</text>
</comment>
<evidence type="ECO:0000256" key="1">
    <source>
        <dbReference type="SAM" id="Phobius"/>
    </source>
</evidence>
<keyword evidence="1" id="KW-1133">Transmembrane helix</keyword>
<dbReference type="OrthoDB" id="5491447at2"/>
<keyword evidence="3" id="KW-1185">Reference proteome</keyword>
<evidence type="ECO:0000313" key="3">
    <source>
        <dbReference type="Proteomes" id="UP000324358"/>
    </source>
</evidence>
<gene>
    <name evidence="2" type="ORF">ES675_14545</name>
</gene>
<dbReference type="RefSeq" id="WP_066252010.1">
    <property type="nucleotide sequence ID" value="NZ_VSKL01000007.1"/>
</dbReference>
<sequence length="241" mass="28216">MNKPNRHITLAASGLFFIKHAVSVAQNKIQEDSTDITVTYFKEGILDRYSGNDFNYNINDTGGVNLLQQLLRKFFNWLGDIFGIDIDFVDYETLEYIVYGLLAAGALYLFIKFLLQSPMSSVFKTEEKTIDNFGYIEEDIQQVDFENLIKTALKESNYRLATRYLYLKSLKNLTNKNIIDWHYDKTNSDYLNEISDDGIKQLFKRISYIYDYVWYGEFAIDEQAFNRNQDDFSTLNKRING</sequence>
<keyword evidence="1" id="KW-0812">Transmembrane</keyword>
<organism evidence="2 3">
    <name type="scientific">Bizionia algoritergicola</name>
    <dbReference type="NCBI Taxonomy" id="291187"/>
    <lineage>
        <taxon>Bacteria</taxon>
        <taxon>Pseudomonadati</taxon>
        <taxon>Bacteroidota</taxon>
        <taxon>Flavobacteriia</taxon>
        <taxon>Flavobacteriales</taxon>
        <taxon>Flavobacteriaceae</taxon>
        <taxon>Bizionia</taxon>
    </lineage>
</organism>
<reference evidence="2 3" key="1">
    <citation type="submission" date="2019-08" db="EMBL/GenBank/DDBJ databases">
        <title>Genomes of Antarctic Bizionia species.</title>
        <authorList>
            <person name="Bowman J.P."/>
        </authorList>
    </citation>
    <scope>NUCLEOTIDE SEQUENCE [LARGE SCALE GENOMIC DNA]</scope>
    <source>
        <strain evidence="2 3">APA-1</strain>
    </source>
</reference>
<dbReference type="AlphaFoldDB" id="A0A5D0QPE8"/>
<evidence type="ECO:0008006" key="4">
    <source>
        <dbReference type="Google" id="ProtNLM"/>
    </source>
</evidence>
<dbReference type="EMBL" id="VSKL01000007">
    <property type="protein sequence ID" value="TYB70726.1"/>
    <property type="molecule type" value="Genomic_DNA"/>
</dbReference>
<protein>
    <recommendedName>
        <fullName evidence="4">DUF4129 domain-containing protein</fullName>
    </recommendedName>
</protein>
<evidence type="ECO:0000313" key="2">
    <source>
        <dbReference type="EMBL" id="TYB70726.1"/>
    </source>
</evidence>
<name>A0A5D0QPE8_9FLAO</name>
<proteinExistence type="predicted"/>
<feature type="transmembrane region" description="Helical" evidence="1">
    <location>
        <begin position="96"/>
        <end position="115"/>
    </location>
</feature>
<accession>A0A5D0QPE8</accession>
<keyword evidence="1" id="KW-0472">Membrane</keyword>